<feature type="domain" description="AMP-dependent synthetase/ligase" evidence="5">
    <location>
        <begin position="23"/>
        <end position="386"/>
    </location>
</feature>
<keyword evidence="3" id="KW-0547">Nucleotide-binding</keyword>
<accession>A0ABW7X760</accession>
<keyword evidence="2" id="KW-0436">Ligase</keyword>
<dbReference type="InterPro" id="IPR020845">
    <property type="entry name" value="AMP-binding_CS"/>
</dbReference>
<dbReference type="Gene3D" id="3.30.300.30">
    <property type="match status" value="1"/>
</dbReference>
<organism evidence="7 8">
    <name type="scientific">Nocardia xishanensis</name>
    <dbReference type="NCBI Taxonomy" id="238964"/>
    <lineage>
        <taxon>Bacteria</taxon>
        <taxon>Bacillati</taxon>
        <taxon>Actinomycetota</taxon>
        <taxon>Actinomycetes</taxon>
        <taxon>Mycobacteriales</taxon>
        <taxon>Nocardiaceae</taxon>
        <taxon>Nocardia</taxon>
    </lineage>
</organism>
<keyword evidence="4" id="KW-0067">ATP-binding</keyword>
<dbReference type="Pfam" id="PF00501">
    <property type="entry name" value="AMP-binding"/>
    <property type="match status" value="1"/>
</dbReference>
<evidence type="ECO:0000256" key="3">
    <source>
        <dbReference type="ARBA" id="ARBA00022741"/>
    </source>
</evidence>
<dbReference type="Proteomes" id="UP001611415">
    <property type="component" value="Unassembled WGS sequence"/>
</dbReference>
<evidence type="ECO:0000313" key="8">
    <source>
        <dbReference type="Proteomes" id="UP001611415"/>
    </source>
</evidence>
<dbReference type="RefSeq" id="WP_357409907.1">
    <property type="nucleotide sequence ID" value="NZ_JBEYCD010000017.1"/>
</dbReference>
<evidence type="ECO:0000259" key="6">
    <source>
        <dbReference type="Pfam" id="PF13193"/>
    </source>
</evidence>
<protein>
    <submittedName>
        <fullName evidence="7">Acyl-CoA synthetase</fullName>
    </submittedName>
</protein>
<dbReference type="PROSITE" id="PS00455">
    <property type="entry name" value="AMP_BINDING"/>
    <property type="match status" value="1"/>
</dbReference>
<dbReference type="EMBL" id="JBIRYO010000020">
    <property type="protein sequence ID" value="MFI2476975.1"/>
    <property type="molecule type" value="Genomic_DNA"/>
</dbReference>
<comment type="caution">
    <text evidence="7">The sequence shown here is derived from an EMBL/GenBank/DDBJ whole genome shotgun (WGS) entry which is preliminary data.</text>
</comment>
<comment type="similarity">
    <text evidence="1">Belongs to the ATP-dependent AMP-binding enzyme family.</text>
</comment>
<gene>
    <name evidence="7" type="ORF">ACH49W_26635</name>
</gene>
<feature type="domain" description="AMP-binding enzyme C-terminal" evidence="6">
    <location>
        <begin position="445"/>
        <end position="522"/>
    </location>
</feature>
<dbReference type="InterPro" id="IPR025110">
    <property type="entry name" value="AMP-bd_C"/>
</dbReference>
<evidence type="ECO:0000256" key="4">
    <source>
        <dbReference type="ARBA" id="ARBA00022840"/>
    </source>
</evidence>
<dbReference type="InterPro" id="IPR045851">
    <property type="entry name" value="AMP-bd_C_sf"/>
</dbReference>
<dbReference type="InterPro" id="IPR051087">
    <property type="entry name" value="Mitochondrial_ACSM"/>
</dbReference>
<dbReference type="InterPro" id="IPR042099">
    <property type="entry name" value="ANL_N_sf"/>
</dbReference>
<name>A0ABW7X760_9NOCA</name>
<dbReference type="Gene3D" id="3.40.50.12780">
    <property type="entry name" value="N-terminal domain of ligase-like"/>
    <property type="match status" value="1"/>
</dbReference>
<evidence type="ECO:0000313" key="7">
    <source>
        <dbReference type="EMBL" id="MFI2476975.1"/>
    </source>
</evidence>
<dbReference type="PANTHER" id="PTHR43605:SF10">
    <property type="entry name" value="ACYL-COA SYNTHETASE MEDIUM CHAIN FAMILY MEMBER 3"/>
    <property type="match status" value="1"/>
</dbReference>
<keyword evidence="8" id="KW-1185">Reference proteome</keyword>
<sequence length="536" mass="58661">MESRLDRPIADGFNAAHEACDRWARDRGRLAMIVRHPDGSSERWTFADMADASRRLANALQKAGLQRGDRFAALLNQGVDAYICALAAWRSGMVYMPLFVGFGRDALAERLNGGEPAAIVVDHRYRETFETTRKLLTCDPAVYTVTGHKGRGLMAGDRSLWAEIDRHSAEHEMANTSVSDPATLIYTSGTTGAPKGCIQPHGMLLTLIPFVRHTFALQPHDMLFTGASPGWAYGLYTTGFAVMAQGSPRVVYTGDFDPAVWLNIMEEERVTYLAAAPSAYRQLVRTAQRRGLPAQLRGATSAGEPLDAPLVEAWRALGRQSGREVGDIQDGYGQSEGAMALANLAYPDEPVIPGALASTVPGFDVGLVDEDGNEQSEQGIIALRNPRYLGSIGYRNAQEKWDARWRGEWFLTGDVARRDDKGRYWFVGRDDDLIVTSGYNVGPTEVENIVLAQPGVADAAVVAAPDQMRGAVVRAVVVADGTVPQATLTRDIQAAVKERLGRHAYPRIVDFVETLPRTETGKIRRNVLRSTRSEHP</sequence>
<evidence type="ECO:0000256" key="1">
    <source>
        <dbReference type="ARBA" id="ARBA00006432"/>
    </source>
</evidence>
<dbReference type="Pfam" id="PF13193">
    <property type="entry name" value="AMP-binding_C"/>
    <property type="match status" value="1"/>
</dbReference>
<evidence type="ECO:0000256" key="2">
    <source>
        <dbReference type="ARBA" id="ARBA00022598"/>
    </source>
</evidence>
<dbReference type="InterPro" id="IPR000873">
    <property type="entry name" value="AMP-dep_synth/lig_dom"/>
</dbReference>
<dbReference type="SUPFAM" id="SSF56801">
    <property type="entry name" value="Acetyl-CoA synthetase-like"/>
    <property type="match status" value="1"/>
</dbReference>
<evidence type="ECO:0000259" key="5">
    <source>
        <dbReference type="Pfam" id="PF00501"/>
    </source>
</evidence>
<proteinExistence type="inferred from homology"/>
<reference evidence="7 8" key="1">
    <citation type="submission" date="2024-10" db="EMBL/GenBank/DDBJ databases">
        <title>The Natural Products Discovery Center: Release of the First 8490 Sequenced Strains for Exploring Actinobacteria Biosynthetic Diversity.</title>
        <authorList>
            <person name="Kalkreuter E."/>
            <person name="Kautsar S.A."/>
            <person name="Yang D."/>
            <person name="Bader C.D."/>
            <person name="Teijaro C.N."/>
            <person name="Fluegel L."/>
            <person name="Davis C.M."/>
            <person name="Simpson J.R."/>
            <person name="Lauterbach L."/>
            <person name="Steele A.D."/>
            <person name="Gui C."/>
            <person name="Meng S."/>
            <person name="Li G."/>
            <person name="Viehrig K."/>
            <person name="Ye F."/>
            <person name="Su P."/>
            <person name="Kiefer A.F."/>
            <person name="Nichols A."/>
            <person name="Cepeda A.J."/>
            <person name="Yan W."/>
            <person name="Fan B."/>
            <person name="Jiang Y."/>
            <person name="Adhikari A."/>
            <person name="Zheng C.-J."/>
            <person name="Schuster L."/>
            <person name="Cowan T.M."/>
            <person name="Smanski M.J."/>
            <person name="Chevrette M.G."/>
            <person name="De Carvalho L.P.S."/>
            <person name="Shen B."/>
        </authorList>
    </citation>
    <scope>NUCLEOTIDE SEQUENCE [LARGE SCALE GENOMIC DNA]</scope>
    <source>
        <strain evidence="7 8">NPDC019275</strain>
    </source>
</reference>
<dbReference type="PANTHER" id="PTHR43605">
    <property type="entry name" value="ACYL-COENZYME A SYNTHETASE"/>
    <property type="match status" value="1"/>
</dbReference>